<evidence type="ECO:0000313" key="2">
    <source>
        <dbReference type="EMBL" id="QJX00795.1"/>
    </source>
</evidence>
<reference evidence="3" key="1">
    <citation type="submission" date="2020-05" db="EMBL/GenBank/DDBJ databases">
        <title>Frigoriglobus tundricola gen. nov., sp. nov., a psychrotolerant cellulolytic planctomycete of the family Gemmataceae with two divergent copies of 16S rRNA gene.</title>
        <authorList>
            <person name="Kulichevskaya I.S."/>
            <person name="Ivanova A.A."/>
            <person name="Naumoff D.G."/>
            <person name="Beletsky A.V."/>
            <person name="Rijpstra W.I.C."/>
            <person name="Sinninghe Damste J.S."/>
            <person name="Mardanov A.V."/>
            <person name="Ravin N.V."/>
            <person name="Dedysh S.N."/>
        </authorList>
    </citation>
    <scope>NUCLEOTIDE SEQUENCE [LARGE SCALE GENOMIC DNA]</scope>
    <source>
        <strain evidence="3">PL17</strain>
    </source>
</reference>
<name>A0A6M5Z503_9BACT</name>
<feature type="chain" id="PRO_5026985952" description="Outer membrane protein beta-barrel domain-containing protein" evidence="1">
    <location>
        <begin position="18"/>
        <end position="338"/>
    </location>
</feature>
<gene>
    <name evidence="2" type="ORF">FTUN_8433</name>
</gene>
<dbReference type="EMBL" id="CP053452">
    <property type="protein sequence ID" value="QJX00795.1"/>
    <property type="molecule type" value="Genomic_DNA"/>
</dbReference>
<sequence length="338" mass="35717">MTITRFLLPGVVLGVFAVPGAAQFSGTPAPQYTNLVPSVRPAGGGGDPLPPTAAQPLTYPRPTAVTSLEQMGTPQPAGGAADPVGTLNGGPMLYAPGLPVGSYPSPYYVDGPGCCGPLGRDGRIGYEIYTYTGINIASGGGVGARLKPGINVGGGARTLFFTPDHTAAWTIDAGLSWTHNNGDRRLQQLYIKQNPTVSSTSPQTVTNNPDLLVPGFIRELYRESFNFNVGRDWWLMGAGNTGGESGTNIRVGGWFGTRYGSAHVDVVPTNVFDGYARRQNVFESVVVGAHATFETPMGGWILFGGVRAEWGYDWFNIAPPLPLNISSVNVQLTLGLRF</sequence>
<feature type="signal peptide" evidence="1">
    <location>
        <begin position="1"/>
        <end position="17"/>
    </location>
</feature>
<proteinExistence type="predicted"/>
<dbReference type="AlphaFoldDB" id="A0A6M5Z503"/>
<evidence type="ECO:0000256" key="1">
    <source>
        <dbReference type="SAM" id="SignalP"/>
    </source>
</evidence>
<evidence type="ECO:0008006" key="4">
    <source>
        <dbReference type="Google" id="ProtNLM"/>
    </source>
</evidence>
<keyword evidence="1" id="KW-0732">Signal</keyword>
<protein>
    <recommendedName>
        <fullName evidence="4">Outer membrane protein beta-barrel domain-containing protein</fullName>
    </recommendedName>
</protein>
<dbReference type="Proteomes" id="UP000503447">
    <property type="component" value="Chromosome"/>
</dbReference>
<accession>A0A6M5Z503</accession>
<keyword evidence="3" id="KW-1185">Reference proteome</keyword>
<dbReference type="RefSeq" id="WP_171475469.1">
    <property type="nucleotide sequence ID" value="NZ_CP053452.2"/>
</dbReference>
<dbReference type="KEGG" id="ftj:FTUN_8433"/>
<organism evidence="2 3">
    <name type="scientific">Frigoriglobus tundricola</name>
    <dbReference type="NCBI Taxonomy" id="2774151"/>
    <lineage>
        <taxon>Bacteria</taxon>
        <taxon>Pseudomonadati</taxon>
        <taxon>Planctomycetota</taxon>
        <taxon>Planctomycetia</taxon>
        <taxon>Gemmatales</taxon>
        <taxon>Gemmataceae</taxon>
        <taxon>Frigoriglobus</taxon>
    </lineage>
</organism>
<evidence type="ECO:0000313" key="3">
    <source>
        <dbReference type="Proteomes" id="UP000503447"/>
    </source>
</evidence>